<keyword evidence="2" id="KW-1185">Reference proteome</keyword>
<dbReference type="InterPro" id="IPR056146">
    <property type="entry name" value="DUF7729"/>
</dbReference>
<name>A0A146IAM9_MYCCL</name>
<dbReference type="Pfam" id="PF24855">
    <property type="entry name" value="DUF7729"/>
    <property type="match status" value="1"/>
</dbReference>
<protein>
    <submittedName>
        <fullName evidence="1">Uncharacterized protein</fullName>
    </submittedName>
</protein>
<dbReference type="PANTHER" id="PTHR34862:SF1">
    <property type="entry name" value="SPARK DOMAIN-CONTAINING PROTEIN"/>
    <property type="match status" value="1"/>
</dbReference>
<dbReference type="PROSITE" id="PS51257">
    <property type="entry name" value="PROKAR_LIPOPROTEIN"/>
    <property type="match status" value="1"/>
</dbReference>
<comment type="caution">
    <text evidence="1">The sequence shown here is derived from an EMBL/GenBank/DDBJ whole genome shotgun (WGS) entry which is preliminary data.</text>
</comment>
<sequence length="254" mass="26021">MKFLTASTFAAATGLVAATSLSTGCQTALKGILGSPDAACLNPSALLSFFVGNNQSVPTVVNTWLEGVCSQGSCSNATLSEIATNITTGCASDLGSTGTSAASTVTQLVQEVYPTVREMLCLSDNKSGQLCVTEMLNSVQAISTLTLSNFDFASLLSTIQQVVVGAQNIACTNCTAAMFNVASKLSIPEFSLAVDGIDTLCGANFVENGSDLSAEGVTQTAPNEAFETKKNAGFSMRTNVGAVLLLVFGAMLFA</sequence>
<dbReference type="AlphaFoldDB" id="A0A146IAM9"/>
<organism evidence="1 2">
    <name type="scientific">Mycena chlorophos</name>
    <name type="common">Agaric fungus</name>
    <name type="synonym">Agaricus chlorophos</name>
    <dbReference type="NCBI Taxonomy" id="658473"/>
    <lineage>
        <taxon>Eukaryota</taxon>
        <taxon>Fungi</taxon>
        <taxon>Dikarya</taxon>
        <taxon>Basidiomycota</taxon>
        <taxon>Agaricomycotina</taxon>
        <taxon>Agaricomycetes</taxon>
        <taxon>Agaricomycetidae</taxon>
        <taxon>Agaricales</taxon>
        <taxon>Marasmiineae</taxon>
        <taxon>Mycenaceae</taxon>
        <taxon>Mycena</taxon>
    </lineage>
</organism>
<dbReference type="PANTHER" id="PTHR34862">
    <property type="entry name" value="SPARK DOMAIN-CONTAINING PROTEIN"/>
    <property type="match status" value="1"/>
</dbReference>
<dbReference type="OrthoDB" id="2536450at2759"/>
<gene>
    <name evidence="1" type="ORF">HMN09_00771200</name>
</gene>
<reference evidence="1" key="1">
    <citation type="submission" date="2020-05" db="EMBL/GenBank/DDBJ databases">
        <title>Mycena genomes resolve the evolution of fungal bioluminescence.</title>
        <authorList>
            <person name="Tsai I.J."/>
        </authorList>
    </citation>
    <scope>NUCLEOTIDE SEQUENCE</scope>
    <source>
        <strain evidence="1">110903Hualien_Pintung</strain>
    </source>
</reference>
<evidence type="ECO:0000313" key="2">
    <source>
        <dbReference type="Proteomes" id="UP000613580"/>
    </source>
</evidence>
<dbReference type="EMBL" id="JACAZE010000009">
    <property type="protein sequence ID" value="KAF7306159.1"/>
    <property type="molecule type" value="Genomic_DNA"/>
</dbReference>
<dbReference type="Proteomes" id="UP000613580">
    <property type="component" value="Unassembled WGS sequence"/>
</dbReference>
<proteinExistence type="predicted"/>
<accession>A0A146IAM9</accession>
<evidence type="ECO:0000313" key="1">
    <source>
        <dbReference type="EMBL" id="KAF7306159.1"/>
    </source>
</evidence>